<name>A0A4P6ZFG5_9FLAO</name>
<proteinExistence type="predicted"/>
<sequence>MWLYDTLHKYLPFIVGTLTRSPAYLKNRMNSKVVAKPGTLSFEGGVFNPGALLVDDCHVLLLAKSQVLPFFKAVGKKRELYLKGSPVAFLVDTSSLQTIKSWTIPKMVGFPQEEEYAIEDLRLFKWGDHKMINHTIITKQRVQGYLSIKSTSSALSELDDRDQTLKFCALPKIDFERQEFEKNWVYAEKEEQLLLWYSVNPYRVLALQDEENFNFKTRIHQQLSGKITDPGGFGTMVSFSTNPIDFDEKHWLVIIHQFKKKITGRWYVHWAVLIDKATVLPVQITSKPIFTGAGARGRVPGCRYISSVVKVRDELLFFAGEGDVYVTVTKKKIIEIESLFTPI</sequence>
<evidence type="ECO:0000313" key="1">
    <source>
        <dbReference type="EMBL" id="QBO58358.1"/>
    </source>
</evidence>
<dbReference type="EMBL" id="CP037954">
    <property type="protein sequence ID" value="QBO58358.1"/>
    <property type="molecule type" value="Genomic_DNA"/>
</dbReference>
<protein>
    <submittedName>
        <fullName evidence="1">Uncharacterized protein</fullName>
    </submittedName>
</protein>
<gene>
    <name evidence="1" type="ORF">NBC122_01543</name>
</gene>
<evidence type="ECO:0000313" key="2">
    <source>
        <dbReference type="Proteomes" id="UP000294419"/>
    </source>
</evidence>
<dbReference type="SUPFAM" id="SSF75005">
    <property type="entry name" value="Arabinanase/levansucrase/invertase"/>
    <property type="match status" value="1"/>
</dbReference>
<organism evidence="1 2">
    <name type="scientific">Chryseobacterium salivictor</name>
    <dbReference type="NCBI Taxonomy" id="2547600"/>
    <lineage>
        <taxon>Bacteria</taxon>
        <taxon>Pseudomonadati</taxon>
        <taxon>Bacteroidota</taxon>
        <taxon>Flavobacteriia</taxon>
        <taxon>Flavobacteriales</taxon>
        <taxon>Weeksellaceae</taxon>
        <taxon>Chryseobacterium group</taxon>
        <taxon>Chryseobacterium</taxon>
    </lineage>
</organism>
<dbReference type="InterPro" id="IPR023296">
    <property type="entry name" value="Glyco_hydro_beta-prop_sf"/>
</dbReference>
<reference evidence="1 2" key="1">
    <citation type="submission" date="2019-03" db="EMBL/GenBank/DDBJ databases">
        <authorList>
            <person name="Kim H."/>
            <person name="Yu S.-M."/>
        </authorList>
    </citation>
    <scope>NUCLEOTIDE SEQUENCE [LARGE SCALE GENOMIC DNA]</scope>
    <source>
        <strain evidence="1 2">NBC122</strain>
    </source>
</reference>
<keyword evidence="2" id="KW-1185">Reference proteome</keyword>
<dbReference type="Proteomes" id="UP000294419">
    <property type="component" value="Chromosome"/>
</dbReference>
<dbReference type="Gene3D" id="2.115.10.20">
    <property type="entry name" value="Glycosyl hydrolase domain, family 43"/>
    <property type="match status" value="1"/>
</dbReference>
<accession>A0A4P6ZFG5</accession>
<dbReference type="AlphaFoldDB" id="A0A4P6ZFG5"/>
<dbReference type="KEGG" id="csal:NBC122_01543"/>